<evidence type="ECO:0000256" key="6">
    <source>
        <dbReference type="ARBA" id="ARBA00023157"/>
    </source>
</evidence>
<feature type="signal peptide" evidence="12">
    <location>
        <begin position="1"/>
        <end position="35"/>
    </location>
</feature>
<keyword evidence="3 12" id="KW-0732">Signal</keyword>
<feature type="compositionally biased region" description="Pro residues" evidence="10">
    <location>
        <begin position="302"/>
        <end position="313"/>
    </location>
</feature>
<dbReference type="Pfam" id="PF22705">
    <property type="entry name" value="C2-set_3"/>
    <property type="match status" value="1"/>
</dbReference>
<dbReference type="GO" id="GO:0050852">
    <property type="term" value="P:T cell receptor signaling pathway"/>
    <property type="evidence" value="ECO:0007669"/>
    <property type="project" value="TreeGrafter"/>
</dbReference>
<keyword evidence="15" id="KW-1185">Reference proteome</keyword>
<keyword evidence="2 11" id="KW-0812">Transmembrane</keyword>
<dbReference type="FunFam" id="2.60.40.10:FF:000142">
    <property type="entry name" value="V-set domain-containing T-cell activation inhibitor 1"/>
    <property type="match status" value="1"/>
</dbReference>
<feature type="chain" id="PRO_5034918333" evidence="12">
    <location>
        <begin position="36"/>
        <end position="313"/>
    </location>
</feature>
<dbReference type="SMART" id="SM00406">
    <property type="entry name" value="IGv"/>
    <property type="match status" value="1"/>
</dbReference>
<dbReference type="InterPro" id="IPR053896">
    <property type="entry name" value="BTN3A2-like_Ig-C"/>
</dbReference>
<dbReference type="InterPro" id="IPR050504">
    <property type="entry name" value="IgSF_BTN/MOG"/>
</dbReference>
<dbReference type="Pfam" id="PF07686">
    <property type="entry name" value="V-set"/>
    <property type="match status" value="1"/>
</dbReference>
<evidence type="ECO:0000256" key="8">
    <source>
        <dbReference type="ARBA" id="ARBA00023319"/>
    </source>
</evidence>
<dbReference type="InterPro" id="IPR013783">
    <property type="entry name" value="Ig-like_fold"/>
</dbReference>
<evidence type="ECO:0000256" key="9">
    <source>
        <dbReference type="ARBA" id="ARBA00038221"/>
    </source>
</evidence>
<evidence type="ECO:0000259" key="13">
    <source>
        <dbReference type="PROSITE" id="PS50835"/>
    </source>
</evidence>
<dbReference type="SMART" id="SM00409">
    <property type="entry name" value="IG"/>
    <property type="match status" value="1"/>
</dbReference>
<dbReference type="GO" id="GO:0042110">
    <property type="term" value="P:T cell activation"/>
    <property type="evidence" value="ECO:0007669"/>
    <property type="project" value="UniProtKB-ARBA"/>
</dbReference>
<reference evidence="14" key="2">
    <citation type="submission" date="2025-09" db="UniProtKB">
        <authorList>
            <consortium name="Ensembl"/>
        </authorList>
    </citation>
    <scope>IDENTIFICATION</scope>
</reference>
<evidence type="ECO:0000256" key="2">
    <source>
        <dbReference type="ARBA" id="ARBA00022692"/>
    </source>
</evidence>
<dbReference type="InterPro" id="IPR013106">
    <property type="entry name" value="Ig_V-set"/>
</dbReference>
<comment type="similarity">
    <text evidence="9">Belongs to the SKINT family.</text>
</comment>
<comment type="subcellular location">
    <subcellularLocation>
        <location evidence="1">Membrane</location>
    </subcellularLocation>
</comment>
<evidence type="ECO:0000313" key="14">
    <source>
        <dbReference type="Ensembl" id="ENSDNVP00000024788.1"/>
    </source>
</evidence>
<sequence>MFPPCSSLSSDLAMQGILCMLSLGLSLLAPQPGSAEISLSTSLLPVVGELGQDVVIPCQLSPPAPLPGLEVHWRKYGLRTVSVHHHGREGTQETPGKGYEGRTELFPQEFSRGNVSLKLRSLHTEDAGSYQCFVGSQQRNLEATAVLQVEAVALVYLHVTRTEGSGLGLSCKSTGWFPEPTVRWVTQDGQALAMEPVTTITQDQQQLYTVESHITVPGGKDTEKIVCIVQNSLTGTKQRSAIELGGDVFPRASPWLPAFWVLLLLVLLALAAGAFFAHRAKGKAATRKAEQKVALQEKGRFPVPPTRPRAPSC</sequence>
<evidence type="ECO:0000256" key="4">
    <source>
        <dbReference type="ARBA" id="ARBA00022989"/>
    </source>
</evidence>
<evidence type="ECO:0000313" key="15">
    <source>
        <dbReference type="Proteomes" id="UP000694423"/>
    </source>
</evidence>
<keyword evidence="5 11" id="KW-0472">Membrane</keyword>
<feature type="domain" description="Ig-like" evidence="13">
    <location>
        <begin position="150"/>
        <end position="243"/>
    </location>
</feature>
<evidence type="ECO:0000256" key="1">
    <source>
        <dbReference type="ARBA" id="ARBA00004370"/>
    </source>
</evidence>
<keyword evidence="8" id="KW-0393">Immunoglobulin domain</keyword>
<dbReference type="PANTHER" id="PTHR24100">
    <property type="entry name" value="BUTYROPHILIN"/>
    <property type="match status" value="1"/>
</dbReference>
<dbReference type="AlphaFoldDB" id="A0A8C4KHC8"/>
<protein>
    <submittedName>
        <fullName evidence="14">Butyrophilin subfamily 3 member A2-like</fullName>
    </submittedName>
</protein>
<evidence type="ECO:0000256" key="10">
    <source>
        <dbReference type="SAM" id="MobiDB-lite"/>
    </source>
</evidence>
<accession>A0A8C4KHC8</accession>
<dbReference type="InterPro" id="IPR003599">
    <property type="entry name" value="Ig_sub"/>
</dbReference>
<feature type="domain" description="Ig-like" evidence="13">
    <location>
        <begin position="32"/>
        <end position="142"/>
    </location>
</feature>
<dbReference type="GO" id="GO:1903037">
    <property type="term" value="P:regulation of leukocyte cell-cell adhesion"/>
    <property type="evidence" value="ECO:0007669"/>
    <property type="project" value="UniProtKB-ARBA"/>
</dbReference>
<dbReference type="FunFam" id="2.60.40.10:FF:000088">
    <property type="entry name" value="Butyrophilin subfamily 1 member A1"/>
    <property type="match status" value="1"/>
</dbReference>
<evidence type="ECO:0000256" key="12">
    <source>
        <dbReference type="SAM" id="SignalP"/>
    </source>
</evidence>
<organism evidence="14 15">
    <name type="scientific">Dromaius novaehollandiae</name>
    <name type="common">Emu</name>
    <dbReference type="NCBI Taxonomy" id="8790"/>
    <lineage>
        <taxon>Eukaryota</taxon>
        <taxon>Metazoa</taxon>
        <taxon>Chordata</taxon>
        <taxon>Craniata</taxon>
        <taxon>Vertebrata</taxon>
        <taxon>Euteleostomi</taxon>
        <taxon>Archelosauria</taxon>
        <taxon>Archosauria</taxon>
        <taxon>Dinosauria</taxon>
        <taxon>Saurischia</taxon>
        <taxon>Theropoda</taxon>
        <taxon>Coelurosauria</taxon>
        <taxon>Aves</taxon>
        <taxon>Palaeognathae</taxon>
        <taxon>Casuariiformes</taxon>
        <taxon>Dromaiidae</taxon>
        <taxon>Dromaius</taxon>
    </lineage>
</organism>
<reference evidence="14" key="1">
    <citation type="submission" date="2025-08" db="UniProtKB">
        <authorList>
            <consortium name="Ensembl"/>
        </authorList>
    </citation>
    <scope>IDENTIFICATION</scope>
</reference>
<evidence type="ECO:0000256" key="11">
    <source>
        <dbReference type="SAM" id="Phobius"/>
    </source>
</evidence>
<keyword evidence="6" id="KW-1015">Disulfide bond</keyword>
<proteinExistence type="inferred from homology"/>
<dbReference type="SUPFAM" id="SSF48726">
    <property type="entry name" value="Immunoglobulin"/>
    <property type="match status" value="2"/>
</dbReference>
<dbReference type="InterPro" id="IPR036179">
    <property type="entry name" value="Ig-like_dom_sf"/>
</dbReference>
<dbReference type="GO" id="GO:0009897">
    <property type="term" value="C:external side of plasma membrane"/>
    <property type="evidence" value="ECO:0007669"/>
    <property type="project" value="TreeGrafter"/>
</dbReference>
<keyword evidence="4 11" id="KW-1133">Transmembrane helix</keyword>
<evidence type="ECO:0000256" key="3">
    <source>
        <dbReference type="ARBA" id="ARBA00022729"/>
    </source>
</evidence>
<dbReference type="GO" id="GO:0050863">
    <property type="term" value="P:regulation of T cell activation"/>
    <property type="evidence" value="ECO:0007669"/>
    <property type="project" value="UniProtKB-ARBA"/>
</dbReference>
<dbReference type="GO" id="GO:0005102">
    <property type="term" value="F:signaling receptor binding"/>
    <property type="evidence" value="ECO:0007669"/>
    <property type="project" value="TreeGrafter"/>
</dbReference>
<dbReference type="GO" id="GO:0001817">
    <property type="term" value="P:regulation of cytokine production"/>
    <property type="evidence" value="ECO:0007669"/>
    <property type="project" value="TreeGrafter"/>
</dbReference>
<name>A0A8C4KHC8_DRONO</name>
<keyword evidence="7" id="KW-0325">Glycoprotein</keyword>
<evidence type="ECO:0000256" key="7">
    <source>
        <dbReference type="ARBA" id="ARBA00023180"/>
    </source>
</evidence>
<dbReference type="PROSITE" id="PS50835">
    <property type="entry name" value="IG_LIKE"/>
    <property type="match status" value="2"/>
</dbReference>
<dbReference type="InterPro" id="IPR007110">
    <property type="entry name" value="Ig-like_dom"/>
</dbReference>
<feature type="region of interest" description="Disordered" evidence="10">
    <location>
        <begin position="293"/>
        <end position="313"/>
    </location>
</feature>
<dbReference type="Proteomes" id="UP000694423">
    <property type="component" value="Unplaced"/>
</dbReference>
<dbReference type="Ensembl" id="ENSDNVT00000029995.1">
    <property type="protein sequence ID" value="ENSDNVP00000024788.1"/>
    <property type="gene ID" value="ENSDNVG00000017243.1"/>
</dbReference>
<feature type="transmembrane region" description="Helical" evidence="11">
    <location>
        <begin position="255"/>
        <end position="277"/>
    </location>
</feature>
<evidence type="ECO:0000256" key="5">
    <source>
        <dbReference type="ARBA" id="ARBA00023136"/>
    </source>
</evidence>
<dbReference type="Gene3D" id="2.60.40.10">
    <property type="entry name" value="Immunoglobulins"/>
    <property type="match status" value="2"/>
</dbReference>